<organism evidence="8 9">
    <name type="scientific">Caenorhabditis japonica</name>
    <dbReference type="NCBI Taxonomy" id="281687"/>
    <lineage>
        <taxon>Eukaryota</taxon>
        <taxon>Metazoa</taxon>
        <taxon>Ecdysozoa</taxon>
        <taxon>Nematoda</taxon>
        <taxon>Chromadorea</taxon>
        <taxon>Rhabditida</taxon>
        <taxon>Rhabditina</taxon>
        <taxon>Rhabditomorpha</taxon>
        <taxon>Rhabditoidea</taxon>
        <taxon>Rhabditidae</taxon>
        <taxon>Peloderinae</taxon>
        <taxon>Caenorhabditis</taxon>
    </lineage>
</organism>
<dbReference type="EnsemblMetazoa" id="CJA27225.1">
    <property type="protein sequence ID" value="CJA27225.1"/>
    <property type="gene ID" value="WBGene00182797"/>
</dbReference>
<keyword evidence="6" id="KW-0408">Iron</keyword>
<dbReference type="AlphaFoldDB" id="A0A8R1IF32"/>
<evidence type="ECO:0000256" key="7">
    <source>
        <dbReference type="ARBA" id="ARBA00023033"/>
    </source>
</evidence>
<dbReference type="GO" id="GO:0016705">
    <property type="term" value="F:oxidoreductase activity, acting on paired donors, with incorporation or reduction of molecular oxygen"/>
    <property type="evidence" value="ECO:0007669"/>
    <property type="project" value="InterPro"/>
</dbReference>
<sequence length="202" mass="23374">MEQWGREYGMAANSSGLVSVWIGPVPIAVLLTHESLRPLLESTENITKPVQYGKIMEWIGTGLLTSTNEKWRQRRKMLTPTFHFNVLQRYQKVFAQQGLVLVDLLNRRANNQNVVNIFPYIKRCALDIICETAMGAKVNAQIGENNSYVDAVGRISEIIWNYERFPWLWLKPIWYLSGLGFEFNRLVKLTNDFTRKVCVCVF</sequence>
<dbReference type="InterPro" id="IPR001128">
    <property type="entry name" value="Cyt_P450"/>
</dbReference>
<dbReference type="Proteomes" id="UP000005237">
    <property type="component" value="Unassembled WGS sequence"/>
</dbReference>
<dbReference type="SUPFAM" id="SSF48264">
    <property type="entry name" value="Cytochrome P450"/>
    <property type="match status" value="1"/>
</dbReference>
<name>A0A8R1IF32_CAEJA</name>
<evidence type="ECO:0000256" key="5">
    <source>
        <dbReference type="ARBA" id="ARBA00023002"/>
    </source>
</evidence>
<evidence type="ECO:0000313" key="9">
    <source>
        <dbReference type="Proteomes" id="UP000005237"/>
    </source>
</evidence>
<evidence type="ECO:0000256" key="1">
    <source>
        <dbReference type="ARBA" id="ARBA00001971"/>
    </source>
</evidence>
<dbReference type="Gene3D" id="1.10.630.10">
    <property type="entry name" value="Cytochrome P450"/>
    <property type="match status" value="1"/>
</dbReference>
<dbReference type="GO" id="GO:0005506">
    <property type="term" value="F:iron ion binding"/>
    <property type="evidence" value="ECO:0007669"/>
    <property type="project" value="InterPro"/>
</dbReference>
<evidence type="ECO:0000256" key="6">
    <source>
        <dbReference type="ARBA" id="ARBA00023004"/>
    </source>
</evidence>
<evidence type="ECO:0000313" key="8">
    <source>
        <dbReference type="EnsemblMetazoa" id="CJA27225.1"/>
    </source>
</evidence>
<dbReference type="InterPro" id="IPR036396">
    <property type="entry name" value="Cyt_P450_sf"/>
</dbReference>
<evidence type="ECO:0000256" key="2">
    <source>
        <dbReference type="ARBA" id="ARBA00010617"/>
    </source>
</evidence>
<keyword evidence="9" id="KW-1185">Reference proteome</keyword>
<dbReference type="PANTHER" id="PTHR24291:SF146">
    <property type="entry name" value="CYTOCHROME P450"/>
    <property type="match status" value="1"/>
</dbReference>
<keyword evidence="3" id="KW-0349">Heme</keyword>
<dbReference type="PANTHER" id="PTHR24291">
    <property type="entry name" value="CYTOCHROME P450 FAMILY 4"/>
    <property type="match status" value="1"/>
</dbReference>
<reference evidence="8" key="2">
    <citation type="submission" date="2022-06" db="UniProtKB">
        <authorList>
            <consortium name="EnsemblMetazoa"/>
        </authorList>
    </citation>
    <scope>IDENTIFICATION</scope>
    <source>
        <strain evidence="8">DF5081</strain>
    </source>
</reference>
<dbReference type="InterPro" id="IPR002402">
    <property type="entry name" value="Cyt_P450_E_grp-II"/>
</dbReference>
<keyword evidence="7" id="KW-0503">Monooxygenase</keyword>
<dbReference type="GO" id="GO:0020037">
    <property type="term" value="F:heme binding"/>
    <property type="evidence" value="ECO:0007669"/>
    <property type="project" value="InterPro"/>
</dbReference>
<dbReference type="GO" id="GO:0004497">
    <property type="term" value="F:monooxygenase activity"/>
    <property type="evidence" value="ECO:0007669"/>
    <property type="project" value="UniProtKB-KW"/>
</dbReference>
<evidence type="ECO:0000256" key="3">
    <source>
        <dbReference type="ARBA" id="ARBA00022617"/>
    </source>
</evidence>
<dbReference type="InterPro" id="IPR050196">
    <property type="entry name" value="Cytochrome_P450_Monoox"/>
</dbReference>
<keyword evidence="4" id="KW-0479">Metal-binding</keyword>
<accession>A0A8R1IF32</accession>
<evidence type="ECO:0000256" key="4">
    <source>
        <dbReference type="ARBA" id="ARBA00022723"/>
    </source>
</evidence>
<protein>
    <submittedName>
        <fullName evidence="8">Uncharacterized protein</fullName>
    </submittedName>
</protein>
<comment type="cofactor">
    <cofactor evidence="1">
        <name>heme</name>
        <dbReference type="ChEBI" id="CHEBI:30413"/>
    </cofactor>
</comment>
<comment type="similarity">
    <text evidence="2">Belongs to the cytochrome P450 family.</text>
</comment>
<dbReference type="PRINTS" id="PR00464">
    <property type="entry name" value="EP450II"/>
</dbReference>
<keyword evidence="5" id="KW-0560">Oxidoreductase</keyword>
<proteinExistence type="inferred from homology"/>
<dbReference type="Pfam" id="PF00067">
    <property type="entry name" value="p450"/>
    <property type="match status" value="1"/>
</dbReference>
<reference evidence="9" key="1">
    <citation type="submission" date="2010-08" db="EMBL/GenBank/DDBJ databases">
        <authorList>
            <consortium name="Caenorhabditis japonica Sequencing Consortium"/>
            <person name="Wilson R.K."/>
        </authorList>
    </citation>
    <scope>NUCLEOTIDE SEQUENCE [LARGE SCALE GENOMIC DNA]</scope>
    <source>
        <strain evidence="9">DF5081</strain>
    </source>
</reference>